<proteinExistence type="predicted"/>
<name>A0ACC0U224_9AGAM</name>
<keyword evidence="2" id="KW-1185">Reference proteome</keyword>
<evidence type="ECO:0000313" key="1">
    <source>
        <dbReference type="EMBL" id="KAI9456577.1"/>
    </source>
</evidence>
<accession>A0ACC0U224</accession>
<dbReference type="Proteomes" id="UP001207468">
    <property type="component" value="Unassembled WGS sequence"/>
</dbReference>
<gene>
    <name evidence="1" type="ORF">F5148DRAFT_1151307</name>
</gene>
<reference evidence="1" key="1">
    <citation type="submission" date="2021-03" db="EMBL/GenBank/DDBJ databases">
        <title>Evolutionary priming and transition to the ectomycorrhizal habit in an iconic lineage of mushroom-forming fungi: is preadaptation a requirement?</title>
        <authorList>
            <consortium name="DOE Joint Genome Institute"/>
            <person name="Looney B.P."/>
            <person name="Miyauchi S."/>
            <person name="Morin E."/>
            <person name="Drula E."/>
            <person name="Courty P.E."/>
            <person name="Chicoki N."/>
            <person name="Fauchery L."/>
            <person name="Kohler A."/>
            <person name="Kuo A."/>
            <person name="LaButti K."/>
            <person name="Pangilinan J."/>
            <person name="Lipzen A."/>
            <person name="Riley R."/>
            <person name="Andreopoulos W."/>
            <person name="He G."/>
            <person name="Johnson J."/>
            <person name="Barry K.W."/>
            <person name="Grigoriev I.V."/>
            <person name="Nagy L."/>
            <person name="Hibbett D."/>
            <person name="Henrissat B."/>
            <person name="Matheny P.B."/>
            <person name="Labbe J."/>
            <person name="Martin A.F."/>
        </authorList>
    </citation>
    <scope>NUCLEOTIDE SEQUENCE</scope>
    <source>
        <strain evidence="1">BPL698</strain>
    </source>
</reference>
<organism evidence="1 2">
    <name type="scientific">Russula earlei</name>
    <dbReference type="NCBI Taxonomy" id="71964"/>
    <lineage>
        <taxon>Eukaryota</taxon>
        <taxon>Fungi</taxon>
        <taxon>Dikarya</taxon>
        <taxon>Basidiomycota</taxon>
        <taxon>Agaricomycotina</taxon>
        <taxon>Agaricomycetes</taxon>
        <taxon>Russulales</taxon>
        <taxon>Russulaceae</taxon>
        <taxon>Russula</taxon>
    </lineage>
</organism>
<comment type="caution">
    <text evidence="1">The sequence shown here is derived from an EMBL/GenBank/DDBJ whole genome shotgun (WGS) entry which is preliminary data.</text>
</comment>
<protein>
    <submittedName>
        <fullName evidence="1">Uncharacterized protein</fullName>
    </submittedName>
</protein>
<sequence>MINPATVTAVPRPSSCTSPAPHDRDDIVELDSVDTTAKTARRSRIRIERMSWRTFNVRAHGSMTTVIRPSWYGDAQEQSMQHDICTAETFEHSGEGRPATLPPESTKSTTKSRPTANRMNAKASVRNAMEANGVAVTKSASSAAIVDTVHMHSYSQLSHYGCEGLKNRVTLFKINKGLRNAEFELSYYECR</sequence>
<evidence type="ECO:0000313" key="2">
    <source>
        <dbReference type="Proteomes" id="UP001207468"/>
    </source>
</evidence>
<dbReference type="EMBL" id="JAGFNK010000234">
    <property type="protein sequence ID" value="KAI9456577.1"/>
    <property type="molecule type" value="Genomic_DNA"/>
</dbReference>